<dbReference type="Pfam" id="PF13426">
    <property type="entry name" value="PAS_9"/>
    <property type="match status" value="2"/>
</dbReference>
<proteinExistence type="predicted"/>
<dbReference type="NCBIfam" id="TIGR00229">
    <property type="entry name" value="sensory_box"/>
    <property type="match status" value="2"/>
</dbReference>
<dbReference type="PANTHER" id="PTHR44757:SF2">
    <property type="entry name" value="BIOFILM ARCHITECTURE MAINTENANCE PROTEIN MBAA"/>
    <property type="match status" value="1"/>
</dbReference>
<feature type="coiled-coil region" evidence="1">
    <location>
        <begin position="13"/>
        <end position="75"/>
    </location>
</feature>
<accession>A0ABV2TIT6</accession>
<reference evidence="6 7" key="1">
    <citation type="submission" date="2024-07" db="EMBL/GenBank/DDBJ databases">
        <title>Uliginosibacterium flavum JJ3220;KACC:17644.</title>
        <authorList>
            <person name="Kim M.K."/>
        </authorList>
    </citation>
    <scope>NUCLEOTIDE SEQUENCE [LARGE SCALE GENOMIC DNA]</scope>
    <source>
        <strain evidence="6 7">KACC:17644</strain>
    </source>
</reference>
<dbReference type="SMART" id="SM00267">
    <property type="entry name" value="GGDEF"/>
    <property type="match status" value="1"/>
</dbReference>
<dbReference type="InterPro" id="IPR035919">
    <property type="entry name" value="EAL_sf"/>
</dbReference>
<dbReference type="PROSITE" id="PS50113">
    <property type="entry name" value="PAC"/>
    <property type="match status" value="1"/>
</dbReference>
<gene>
    <name evidence="6" type="ORF">ABXR19_06495</name>
</gene>
<dbReference type="Pfam" id="PF00990">
    <property type="entry name" value="GGDEF"/>
    <property type="match status" value="1"/>
</dbReference>
<dbReference type="InterPro" id="IPR001633">
    <property type="entry name" value="EAL_dom"/>
</dbReference>
<dbReference type="PROSITE" id="PS50883">
    <property type="entry name" value="EAL"/>
    <property type="match status" value="1"/>
</dbReference>
<sequence>MNAKASRYAPHGAQQLRAEAESFLRQTLSAEAEARSRDEVLHELHVHQIELEMQNEELRQAYTALEAARDRYVDLYEFAPAAYLTLTPSGMIESINLAGANLLGLERQKLIHRRFARFIADQDRDRWHLLTHRMLIEGGHEKRSMDLVLQRDDGSTINAHLDCLCRVGEDTSRVLRVTLTDVTPIHQAAVAARVAAIAFESQEGIFVTDSARRILRVNRAFTELTGYSADEVIGHTPSLLRSGRHGPEFYAALEACLQQSGTWQGEIWNRRKNGEIYLEWLMITAVKDEMGAITHYVATLNDITARKAAVAEIERLAFYDPLTQLPNRRLMRDRLEQALANTARRQCYGALMMIDLDHFKMLNDTQGHDVGDQLLVEVASRLQSCVRVGDTVARLGGDEFVVILENLDQGRDAIMQAEGVALKIMERLSEQAYLLDLTVPGGPVNQRSHRSSLSTGITLFGDVPVSVDELMKRADTAMYQAKAEGRNAVRFFDPRMQEAVMARAALEVDLRNGLAEKQFVLHYQPQVNADGRVIGAEALLRWQHPERGLVAPVELISLAEDVGLIVPLGQWVIETAFAQLAAWGAQPDRAHLNLAVNVSAHQFRSADFVSQVLAALEATGTNPHHIKLELTESSLIDSVEHVIGTMLALKELGIHFSLDDFGTGYSSLGLLKRLPIEELKIDRGFVRDILHDASDAAIARTVVALGESFGLSVIAEGVETVEQRDFLHGIGCREFQGNLFSKALALPEFEAFMTKQ</sequence>
<feature type="domain" description="EAL" evidence="4">
    <location>
        <begin position="503"/>
        <end position="756"/>
    </location>
</feature>
<dbReference type="CDD" id="cd01949">
    <property type="entry name" value="GGDEF"/>
    <property type="match status" value="1"/>
</dbReference>
<dbReference type="Proteomes" id="UP001549691">
    <property type="component" value="Unassembled WGS sequence"/>
</dbReference>
<dbReference type="PROSITE" id="PS50887">
    <property type="entry name" value="GGDEF"/>
    <property type="match status" value="1"/>
</dbReference>
<dbReference type="InterPro" id="IPR000160">
    <property type="entry name" value="GGDEF_dom"/>
</dbReference>
<feature type="domain" description="PAS" evidence="2">
    <location>
        <begin position="68"/>
        <end position="138"/>
    </location>
</feature>
<organism evidence="6 7">
    <name type="scientific">Uliginosibacterium flavum</name>
    <dbReference type="NCBI Taxonomy" id="1396831"/>
    <lineage>
        <taxon>Bacteria</taxon>
        <taxon>Pseudomonadati</taxon>
        <taxon>Pseudomonadota</taxon>
        <taxon>Betaproteobacteria</taxon>
        <taxon>Rhodocyclales</taxon>
        <taxon>Zoogloeaceae</taxon>
        <taxon>Uliginosibacterium</taxon>
    </lineage>
</organism>
<dbReference type="InterPro" id="IPR052155">
    <property type="entry name" value="Biofilm_reg_signaling"/>
</dbReference>
<evidence type="ECO:0000256" key="1">
    <source>
        <dbReference type="SAM" id="Coils"/>
    </source>
</evidence>
<protein>
    <submittedName>
        <fullName evidence="6">EAL domain-containing protein</fullName>
    </submittedName>
</protein>
<dbReference type="Gene3D" id="3.30.450.20">
    <property type="entry name" value="PAS domain"/>
    <property type="match status" value="2"/>
</dbReference>
<dbReference type="InterPro" id="IPR001610">
    <property type="entry name" value="PAC"/>
</dbReference>
<dbReference type="InterPro" id="IPR029787">
    <property type="entry name" value="Nucleotide_cyclase"/>
</dbReference>
<dbReference type="SMART" id="SM00052">
    <property type="entry name" value="EAL"/>
    <property type="match status" value="1"/>
</dbReference>
<evidence type="ECO:0000259" key="4">
    <source>
        <dbReference type="PROSITE" id="PS50883"/>
    </source>
</evidence>
<dbReference type="SMART" id="SM00091">
    <property type="entry name" value="PAS"/>
    <property type="match status" value="2"/>
</dbReference>
<comment type="caution">
    <text evidence="6">The sequence shown here is derived from an EMBL/GenBank/DDBJ whole genome shotgun (WGS) entry which is preliminary data.</text>
</comment>
<dbReference type="SUPFAM" id="SSF55785">
    <property type="entry name" value="PYP-like sensor domain (PAS domain)"/>
    <property type="match status" value="2"/>
</dbReference>
<dbReference type="Pfam" id="PF00563">
    <property type="entry name" value="EAL"/>
    <property type="match status" value="1"/>
</dbReference>
<dbReference type="RefSeq" id="WP_354600293.1">
    <property type="nucleotide sequence ID" value="NZ_JBEWZI010000005.1"/>
</dbReference>
<dbReference type="InterPro" id="IPR035965">
    <property type="entry name" value="PAS-like_dom_sf"/>
</dbReference>
<feature type="domain" description="PAS" evidence="2">
    <location>
        <begin position="190"/>
        <end position="236"/>
    </location>
</feature>
<evidence type="ECO:0000313" key="6">
    <source>
        <dbReference type="EMBL" id="MET7013831.1"/>
    </source>
</evidence>
<evidence type="ECO:0000259" key="5">
    <source>
        <dbReference type="PROSITE" id="PS50887"/>
    </source>
</evidence>
<feature type="domain" description="GGDEF" evidence="5">
    <location>
        <begin position="347"/>
        <end position="494"/>
    </location>
</feature>
<keyword evidence="1" id="KW-0175">Coiled coil</keyword>
<dbReference type="PROSITE" id="PS50112">
    <property type="entry name" value="PAS"/>
    <property type="match status" value="2"/>
</dbReference>
<dbReference type="CDD" id="cd00130">
    <property type="entry name" value="PAS"/>
    <property type="match status" value="2"/>
</dbReference>
<dbReference type="NCBIfam" id="TIGR00254">
    <property type="entry name" value="GGDEF"/>
    <property type="match status" value="1"/>
</dbReference>
<dbReference type="InterPro" id="IPR043128">
    <property type="entry name" value="Rev_trsase/Diguanyl_cyclase"/>
</dbReference>
<dbReference type="SMART" id="SM00086">
    <property type="entry name" value="PAC"/>
    <property type="match status" value="1"/>
</dbReference>
<evidence type="ECO:0000259" key="2">
    <source>
        <dbReference type="PROSITE" id="PS50112"/>
    </source>
</evidence>
<name>A0ABV2TIT6_9RHOO</name>
<dbReference type="EMBL" id="JBEWZI010000005">
    <property type="protein sequence ID" value="MET7013831.1"/>
    <property type="molecule type" value="Genomic_DNA"/>
</dbReference>
<dbReference type="Gene3D" id="3.20.20.450">
    <property type="entry name" value="EAL domain"/>
    <property type="match status" value="1"/>
</dbReference>
<dbReference type="PANTHER" id="PTHR44757">
    <property type="entry name" value="DIGUANYLATE CYCLASE DGCP"/>
    <property type="match status" value="1"/>
</dbReference>
<dbReference type="Gene3D" id="3.30.70.270">
    <property type="match status" value="1"/>
</dbReference>
<dbReference type="CDD" id="cd01948">
    <property type="entry name" value="EAL"/>
    <property type="match status" value="1"/>
</dbReference>
<dbReference type="InterPro" id="IPR000700">
    <property type="entry name" value="PAS-assoc_C"/>
</dbReference>
<dbReference type="SUPFAM" id="SSF55073">
    <property type="entry name" value="Nucleotide cyclase"/>
    <property type="match status" value="1"/>
</dbReference>
<dbReference type="InterPro" id="IPR000014">
    <property type="entry name" value="PAS"/>
</dbReference>
<keyword evidence="7" id="KW-1185">Reference proteome</keyword>
<evidence type="ECO:0000259" key="3">
    <source>
        <dbReference type="PROSITE" id="PS50113"/>
    </source>
</evidence>
<evidence type="ECO:0000313" key="7">
    <source>
        <dbReference type="Proteomes" id="UP001549691"/>
    </source>
</evidence>
<feature type="domain" description="PAC" evidence="3">
    <location>
        <begin position="263"/>
        <end position="315"/>
    </location>
</feature>
<dbReference type="SUPFAM" id="SSF141868">
    <property type="entry name" value="EAL domain-like"/>
    <property type="match status" value="1"/>
</dbReference>